<reference evidence="4" key="1">
    <citation type="submission" date="2016-10" db="EMBL/GenBank/DDBJ databases">
        <authorList>
            <person name="Varghese N."/>
            <person name="Submissions S."/>
        </authorList>
    </citation>
    <scope>NUCLEOTIDE SEQUENCE [LARGE SCALE GENOMIC DNA]</scope>
    <source>
        <strain evidence="4">Gh-105</strain>
    </source>
</reference>
<sequence length="72" mass="7866">MRLRPLALSSLLLATLCACNSAEGPNARSGFAETFDTSNYRRSSDTNGTQTRRDVNRLYTQPSIPSISSRGN</sequence>
<feature type="region of interest" description="Disordered" evidence="1">
    <location>
        <begin position="24"/>
        <end position="72"/>
    </location>
</feature>
<protein>
    <submittedName>
        <fullName evidence="3">Uncharacterized protein</fullName>
    </submittedName>
</protein>
<evidence type="ECO:0000313" key="4">
    <source>
        <dbReference type="Proteomes" id="UP000199229"/>
    </source>
</evidence>
<dbReference type="EMBL" id="FOPM01000022">
    <property type="protein sequence ID" value="SFG99681.1"/>
    <property type="molecule type" value="Genomic_DNA"/>
</dbReference>
<feature type="signal peptide" evidence="2">
    <location>
        <begin position="1"/>
        <end position="21"/>
    </location>
</feature>
<evidence type="ECO:0000313" key="3">
    <source>
        <dbReference type="EMBL" id="SFG99681.1"/>
    </source>
</evidence>
<name>A0A1I2WJC7_9HYPH</name>
<feature type="compositionally biased region" description="Polar residues" evidence="1">
    <location>
        <begin position="35"/>
        <end position="50"/>
    </location>
</feature>
<keyword evidence="2" id="KW-0732">Signal</keyword>
<dbReference type="PROSITE" id="PS51257">
    <property type="entry name" value="PROKAR_LIPOPROTEIN"/>
    <property type="match status" value="1"/>
</dbReference>
<evidence type="ECO:0000256" key="2">
    <source>
        <dbReference type="SAM" id="SignalP"/>
    </source>
</evidence>
<evidence type="ECO:0000256" key="1">
    <source>
        <dbReference type="SAM" id="MobiDB-lite"/>
    </source>
</evidence>
<organism evidence="3 4">
    <name type="scientific">Methylobacterium gossipiicola</name>
    <dbReference type="NCBI Taxonomy" id="582675"/>
    <lineage>
        <taxon>Bacteria</taxon>
        <taxon>Pseudomonadati</taxon>
        <taxon>Pseudomonadota</taxon>
        <taxon>Alphaproteobacteria</taxon>
        <taxon>Hyphomicrobiales</taxon>
        <taxon>Methylobacteriaceae</taxon>
        <taxon>Methylobacterium</taxon>
    </lineage>
</organism>
<gene>
    <name evidence="3" type="ORF">SAMN05192565_12255</name>
</gene>
<feature type="chain" id="PRO_5011504264" evidence="2">
    <location>
        <begin position="22"/>
        <end position="72"/>
    </location>
</feature>
<feature type="compositionally biased region" description="Polar residues" evidence="1">
    <location>
        <begin position="58"/>
        <end position="72"/>
    </location>
</feature>
<dbReference type="RefSeq" id="WP_091974179.1">
    <property type="nucleotide sequence ID" value="NZ_FOPM01000022.1"/>
</dbReference>
<keyword evidence="4" id="KW-1185">Reference proteome</keyword>
<dbReference type="OrthoDB" id="7999193at2"/>
<proteinExistence type="predicted"/>
<dbReference type="Proteomes" id="UP000199229">
    <property type="component" value="Unassembled WGS sequence"/>
</dbReference>
<accession>A0A1I2WJC7</accession>
<dbReference type="AlphaFoldDB" id="A0A1I2WJC7"/>